<keyword evidence="2" id="KW-1185">Reference proteome</keyword>
<accession>A0A930VMI2</accession>
<name>A0A930VMI2_9ACTN</name>
<sequence length="60" mass="6784">MWTPWSWAAGWGRSSNLTAVENARVAAVACSRALVERIEVELYVADVLDRRRARRPRVSA</sequence>
<reference evidence="1" key="1">
    <citation type="submission" date="2020-11" db="EMBL/GenBank/DDBJ databases">
        <title>Nocardioides cynanchi sp. nov., isolated from soil of rhizosphere of Cynanchum wilfordii.</title>
        <authorList>
            <person name="Lee J.-S."/>
            <person name="Suh M.K."/>
            <person name="Kim J.-S."/>
        </authorList>
    </citation>
    <scope>NUCLEOTIDE SEQUENCE</scope>
    <source>
        <strain evidence="1">KCTC 19276</strain>
    </source>
</reference>
<dbReference type="AlphaFoldDB" id="A0A930VMI2"/>
<comment type="caution">
    <text evidence="1">The sequence shown here is derived from an EMBL/GenBank/DDBJ whole genome shotgun (WGS) entry which is preliminary data.</text>
</comment>
<evidence type="ECO:0000313" key="2">
    <source>
        <dbReference type="Proteomes" id="UP000660668"/>
    </source>
</evidence>
<proteinExistence type="predicted"/>
<protein>
    <submittedName>
        <fullName evidence="1">Uncharacterized protein</fullName>
    </submittedName>
</protein>
<evidence type="ECO:0000313" key="1">
    <source>
        <dbReference type="EMBL" id="MBF4767376.1"/>
    </source>
</evidence>
<organism evidence="1 2">
    <name type="scientific">Nocardioides agariphilus</name>
    <dbReference type="NCBI Taxonomy" id="433664"/>
    <lineage>
        <taxon>Bacteria</taxon>
        <taxon>Bacillati</taxon>
        <taxon>Actinomycetota</taxon>
        <taxon>Actinomycetes</taxon>
        <taxon>Propionibacteriales</taxon>
        <taxon>Nocardioidaceae</taxon>
        <taxon>Nocardioides</taxon>
    </lineage>
</organism>
<dbReference type="RefSeq" id="WP_194695522.1">
    <property type="nucleotide sequence ID" value="NZ_JADKPO010000006.1"/>
</dbReference>
<dbReference type="EMBL" id="JADKPO010000006">
    <property type="protein sequence ID" value="MBF4767376.1"/>
    <property type="molecule type" value="Genomic_DNA"/>
</dbReference>
<gene>
    <name evidence="1" type="ORF">ISU10_06310</name>
</gene>
<dbReference type="Proteomes" id="UP000660668">
    <property type="component" value="Unassembled WGS sequence"/>
</dbReference>